<dbReference type="EMBL" id="JH711579">
    <property type="protein sequence ID" value="EIW80161.1"/>
    <property type="molecule type" value="Genomic_DNA"/>
</dbReference>
<accession>A0A5M3MNG2</accession>
<dbReference type="RefSeq" id="XP_007769178.1">
    <property type="nucleotide sequence ID" value="XM_007770988.1"/>
</dbReference>
<dbReference type="InterPro" id="IPR036047">
    <property type="entry name" value="F-box-like_dom_sf"/>
</dbReference>
<keyword evidence="4" id="KW-1185">Reference proteome</keyword>
<dbReference type="GeneID" id="19201937"/>
<dbReference type="PROSITE" id="PS50181">
    <property type="entry name" value="FBOX"/>
    <property type="match status" value="1"/>
</dbReference>
<dbReference type="SUPFAM" id="SSF81383">
    <property type="entry name" value="F-box domain"/>
    <property type="match status" value="1"/>
</dbReference>
<dbReference type="AlphaFoldDB" id="A0A5M3MNG2"/>
<dbReference type="Gene3D" id="1.20.1280.50">
    <property type="match status" value="1"/>
</dbReference>
<comment type="caution">
    <text evidence="3">The sequence shown here is derived from an EMBL/GenBank/DDBJ whole genome shotgun (WGS) entry which is preliminary data.</text>
</comment>
<evidence type="ECO:0000313" key="4">
    <source>
        <dbReference type="Proteomes" id="UP000053558"/>
    </source>
</evidence>
<evidence type="ECO:0000256" key="1">
    <source>
        <dbReference type="SAM" id="MobiDB-lite"/>
    </source>
</evidence>
<dbReference type="KEGG" id="cput:CONPUDRAFT_144353"/>
<evidence type="ECO:0000259" key="2">
    <source>
        <dbReference type="PROSITE" id="PS50181"/>
    </source>
</evidence>
<dbReference type="Proteomes" id="UP000053558">
    <property type="component" value="Unassembled WGS sequence"/>
</dbReference>
<name>A0A5M3MNG2_CONPW</name>
<evidence type="ECO:0000313" key="3">
    <source>
        <dbReference type="EMBL" id="EIW80161.1"/>
    </source>
</evidence>
<feature type="domain" description="F-box" evidence="2">
    <location>
        <begin position="4"/>
        <end position="50"/>
    </location>
</feature>
<dbReference type="OrthoDB" id="3270827at2759"/>
<protein>
    <recommendedName>
        <fullName evidence="2">F-box domain-containing protein</fullName>
    </recommendedName>
</protein>
<reference evidence="4" key="1">
    <citation type="journal article" date="2012" name="Science">
        <title>The Paleozoic origin of enzymatic lignin decomposition reconstructed from 31 fungal genomes.</title>
        <authorList>
            <person name="Floudas D."/>
            <person name="Binder M."/>
            <person name="Riley R."/>
            <person name="Barry K."/>
            <person name="Blanchette R.A."/>
            <person name="Henrissat B."/>
            <person name="Martinez A.T."/>
            <person name="Otillar R."/>
            <person name="Spatafora J.W."/>
            <person name="Yadav J.S."/>
            <person name="Aerts A."/>
            <person name="Benoit I."/>
            <person name="Boyd A."/>
            <person name="Carlson A."/>
            <person name="Copeland A."/>
            <person name="Coutinho P.M."/>
            <person name="de Vries R.P."/>
            <person name="Ferreira P."/>
            <person name="Findley K."/>
            <person name="Foster B."/>
            <person name="Gaskell J."/>
            <person name="Glotzer D."/>
            <person name="Gorecki P."/>
            <person name="Heitman J."/>
            <person name="Hesse C."/>
            <person name="Hori C."/>
            <person name="Igarashi K."/>
            <person name="Jurgens J.A."/>
            <person name="Kallen N."/>
            <person name="Kersten P."/>
            <person name="Kohler A."/>
            <person name="Kuees U."/>
            <person name="Kumar T.K.A."/>
            <person name="Kuo A."/>
            <person name="LaButti K."/>
            <person name="Larrondo L.F."/>
            <person name="Lindquist E."/>
            <person name="Ling A."/>
            <person name="Lombard V."/>
            <person name="Lucas S."/>
            <person name="Lundell T."/>
            <person name="Martin R."/>
            <person name="McLaughlin D.J."/>
            <person name="Morgenstern I."/>
            <person name="Morin E."/>
            <person name="Murat C."/>
            <person name="Nagy L.G."/>
            <person name="Nolan M."/>
            <person name="Ohm R.A."/>
            <person name="Patyshakuliyeva A."/>
            <person name="Rokas A."/>
            <person name="Ruiz-Duenas F.J."/>
            <person name="Sabat G."/>
            <person name="Salamov A."/>
            <person name="Samejima M."/>
            <person name="Schmutz J."/>
            <person name="Slot J.C."/>
            <person name="St John F."/>
            <person name="Stenlid J."/>
            <person name="Sun H."/>
            <person name="Sun S."/>
            <person name="Syed K."/>
            <person name="Tsang A."/>
            <person name="Wiebenga A."/>
            <person name="Young D."/>
            <person name="Pisabarro A."/>
            <person name="Eastwood D.C."/>
            <person name="Martin F."/>
            <person name="Cullen D."/>
            <person name="Grigoriev I.V."/>
            <person name="Hibbett D.S."/>
        </authorList>
    </citation>
    <scope>NUCLEOTIDE SEQUENCE [LARGE SCALE GENOMIC DNA]</scope>
    <source>
        <strain evidence="4">RWD-64-598 SS2</strain>
    </source>
</reference>
<organism evidence="3 4">
    <name type="scientific">Coniophora puteana (strain RWD-64-598)</name>
    <name type="common">Brown rot fungus</name>
    <dbReference type="NCBI Taxonomy" id="741705"/>
    <lineage>
        <taxon>Eukaryota</taxon>
        <taxon>Fungi</taxon>
        <taxon>Dikarya</taxon>
        <taxon>Basidiomycota</taxon>
        <taxon>Agaricomycotina</taxon>
        <taxon>Agaricomycetes</taxon>
        <taxon>Agaricomycetidae</taxon>
        <taxon>Boletales</taxon>
        <taxon>Coniophorineae</taxon>
        <taxon>Coniophoraceae</taxon>
        <taxon>Coniophora</taxon>
    </lineage>
</organism>
<gene>
    <name evidence="3" type="ORF">CONPUDRAFT_144353</name>
</gene>
<sequence length="540" mass="60892">MNSAVCILDLPSEVLALILYKLNLESLIYSKHVCRRFWNTFKNSALLQYRIELEEACLQDDSSDYESTSVRSRLEKLRAHCRAWSTLSWSEPEVIDDCSDAVCWALVSNVFCIGRPGAVVCRNIGPSIPSMGRRTWTIEHWMREYDLTIDPMQDLLVVMGNSDDGSSVQIIFLELSSGVPHPAANGIISVHETSIGLAERRYMVQIDGSRLGILLEGIDATTFFNVWEWTSGHLECDLELSFLQSFSFLPGDLVLFAIAPGKAEVTQLIVCDLSTDTYLGRKIVLNTSDDIGHLPHICKFRFYENEEDKTMLVRVHPTLLPSQCPVPPSTGDYPSFWPKAKAQVLSITLLLESARSRYEVPVIILIPLFEIMRHIDRARSTSLLPLDIRWDEWGSSSAHKESVGRYFYSESTHGTRFAYLYRLAVGMKVNPRDFIKRREFVSIIDFNPHAPRCTDTSGPQEELKGKWSSTPHRPGTTEAPQGFKGSIRWEKVLLGSDSMVAIYDGREDGIETVFAIVTLQDPAATESDTMSDKYTQGLED</sequence>
<feature type="region of interest" description="Disordered" evidence="1">
    <location>
        <begin position="452"/>
        <end position="481"/>
    </location>
</feature>
<dbReference type="InterPro" id="IPR001810">
    <property type="entry name" value="F-box_dom"/>
</dbReference>
<dbReference type="OMA" id="FRFYENE"/>
<proteinExistence type="predicted"/>